<keyword evidence="3" id="KW-0653">Protein transport</keyword>
<evidence type="ECO:0000256" key="3">
    <source>
        <dbReference type="ARBA" id="ARBA00022927"/>
    </source>
</evidence>
<sequence length="196" mass="21114">MAQRQLYGGAITTHVPPTFIDASDLRQVPDTQEVFLAPDSDLSLITEILELVKGDGAEDDLERAIRFHFSSLALDNAALSSSVTSVSLPPTPSAPNPQGPGLPNILGPAVLSGLQTISKFNRPASEADTVLILLALWRVPRRDADVTMCVNWPVKDGETGEERSEEEARRVFEDAVKAFEIKDFALFAGGEATARA</sequence>
<dbReference type="Gene3D" id="3.40.1000.10">
    <property type="entry name" value="Mog1/PsbP, alpha/beta/alpha sandwich"/>
    <property type="match status" value="1"/>
</dbReference>
<proteinExistence type="inferred from homology"/>
<evidence type="ECO:0000313" key="5">
    <source>
        <dbReference type="Proteomes" id="UP000321518"/>
    </source>
</evidence>
<dbReference type="OrthoDB" id="10255285at2759"/>
<dbReference type="PANTHER" id="PTHR15837:SF0">
    <property type="entry name" value="RAN GUANINE NUCLEOTIDE RELEASE FACTOR"/>
    <property type="match status" value="1"/>
</dbReference>
<dbReference type="GO" id="GO:0005634">
    <property type="term" value="C:nucleus"/>
    <property type="evidence" value="ECO:0007669"/>
    <property type="project" value="TreeGrafter"/>
</dbReference>
<dbReference type="GO" id="GO:0005085">
    <property type="term" value="F:guanyl-nucleotide exchange factor activity"/>
    <property type="evidence" value="ECO:0007669"/>
    <property type="project" value="TreeGrafter"/>
</dbReference>
<dbReference type="PANTHER" id="PTHR15837">
    <property type="entry name" value="RAN GUANINE NUCLEOTIDE RELEASE FACTOR"/>
    <property type="match status" value="1"/>
</dbReference>
<dbReference type="SUPFAM" id="SSF55724">
    <property type="entry name" value="Mog1p/PsbP-like"/>
    <property type="match status" value="1"/>
</dbReference>
<organism evidence="4 5">
    <name type="scientific">Rhodotorula toruloides</name>
    <name type="common">Yeast</name>
    <name type="synonym">Rhodosporidium toruloides</name>
    <dbReference type="NCBI Taxonomy" id="5286"/>
    <lineage>
        <taxon>Eukaryota</taxon>
        <taxon>Fungi</taxon>
        <taxon>Dikarya</taxon>
        <taxon>Basidiomycota</taxon>
        <taxon>Pucciniomycotina</taxon>
        <taxon>Microbotryomycetes</taxon>
        <taxon>Sporidiobolales</taxon>
        <taxon>Sporidiobolaceae</taxon>
        <taxon>Rhodotorula</taxon>
    </lineage>
</organism>
<reference evidence="4 5" key="1">
    <citation type="submission" date="2019-07" db="EMBL/GenBank/DDBJ databases">
        <title>Rhodotorula toruloides NBRC10032 genome sequencing.</title>
        <authorList>
            <person name="Shida Y."/>
            <person name="Takaku H."/>
            <person name="Ogasawara W."/>
            <person name="Mori K."/>
        </authorList>
    </citation>
    <scope>NUCLEOTIDE SEQUENCE [LARGE SCALE GENOMIC DNA]</scope>
    <source>
        <strain evidence="4 5">NBRC10032</strain>
    </source>
</reference>
<dbReference type="Pfam" id="PF04603">
    <property type="entry name" value="Mog1"/>
    <property type="match status" value="1"/>
</dbReference>
<comment type="caution">
    <text evidence="4">The sequence shown here is derived from an EMBL/GenBank/DDBJ whole genome shotgun (WGS) entry which is preliminary data.</text>
</comment>
<dbReference type="AlphaFoldDB" id="A0A511KMQ7"/>
<accession>A0A511KMQ7</accession>
<keyword evidence="2" id="KW-0813">Transport</keyword>
<dbReference type="EMBL" id="BJWK01000016">
    <property type="protein sequence ID" value="GEM11669.1"/>
    <property type="molecule type" value="Genomic_DNA"/>
</dbReference>
<dbReference type="GO" id="GO:0006606">
    <property type="term" value="P:protein import into nucleus"/>
    <property type="evidence" value="ECO:0007669"/>
    <property type="project" value="TreeGrafter"/>
</dbReference>
<protein>
    <submittedName>
        <fullName evidence="4">Ran-binding protein Mog1p</fullName>
    </submittedName>
</protein>
<comment type="similarity">
    <text evidence="1">Belongs to the MOG1 family.</text>
</comment>
<dbReference type="InterPro" id="IPR016123">
    <property type="entry name" value="Mog1/PsbP_a/b/a-sand"/>
</dbReference>
<dbReference type="GO" id="GO:0031267">
    <property type="term" value="F:small GTPase binding"/>
    <property type="evidence" value="ECO:0007669"/>
    <property type="project" value="TreeGrafter"/>
</dbReference>
<evidence type="ECO:0000313" key="4">
    <source>
        <dbReference type="EMBL" id="GEM11669.1"/>
    </source>
</evidence>
<evidence type="ECO:0000256" key="1">
    <source>
        <dbReference type="ARBA" id="ARBA00010307"/>
    </source>
</evidence>
<evidence type="ECO:0000256" key="2">
    <source>
        <dbReference type="ARBA" id="ARBA00022448"/>
    </source>
</evidence>
<dbReference type="InterPro" id="IPR007681">
    <property type="entry name" value="Mog1"/>
</dbReference>
<name>A0A511KMQ7_RHOTO</name>
<gene>
    <name evidence="4" type="ORF">Rt10032_c16g5686</name>
</gene>
<dbReference type="Proteomes" id="UP000321518">
    <property type="component" value="Unassembled WGS sequence"/>
</dbReference>